<accession>A0ABR2Z726</accession>
<protein>
    <submittedName>
        <fullName evidence="1">Uncharacterized protein</fullName>
    </submittedName>
</protein>
<sequence>MDISHLLDQGGPPPGTTSDFLTLEEAIGSSPPLPSVVSVSFLLTGALHHIRSCLDVRVSPLAFFCCPDGQLFLSIAAIVNASLEFYGDANPYRLPPHLLLPRTFCQLLRGLQSDFLIQSFTEFPCHWPIDGIAAAGNAMSFGTRHAPLLKNTIGFASPLNTQHPATYSFITDANYLFSQRSGWRPQASPSCHYVVVITPPPPALFGPVPFSVVRSPAQVPDTLAVIDAADTDLMVAYMQLPLDQLGAGAPPGLPTLTHLLNVHEGTGWILQAMGALPISSSRSVIDSGRFMLESGAVVRYCDYLTSQSLGWSSPRAFDDKTRLYSWAKAASTKSWNDAFPRQGAFFNAYRRNKYLWTQRALGNRIPPSPTAPGNTPEAQEERDAAFYVQNNMKRFRMVAERDNLLLDWSE</sequence>
<comment type="caution">
    <text evidence="1">The sequence shown here is derived from an EMBL/GenBank/DDBJ whole genome shotgun (WGS) entry which is preliminary data.</text>
</comment>
<evidence type="ECO:0000313" key="2">
    <source>
        <dbReference type="Proteomes" id="UP001437256"/>
    </source>
</evidence>
<proteinExistence type="predicted"/>
<dbReference type="Proteomes" id="UP001437256">
    <property type="component" value="Unassembled WGS sequence"/>
</dbReference>
<name>A0ABR2Z726_9AGAR</name>
<evidence type="ECO:0000313" key="1">
    <source>
        <dbReference type="EMBL" id="KAL0057049.1"/>
    </source>
</evidence>
<dbReference type="EMBL" id="JBBXMP010000728">
    <property type="protein sequence ID" value="KAL0057049.1"/>
    <property type="molecule type" value="Genomic_DNA"/>
</dbReference>
<reference evidence="1 2" key="1">
    <citation type="submission" date="2024-05" db="EMBL/GenBank/DDBJ databases">
        <title>A draft genome resource for the thread blight pathogen Marasmius tenuissimus strain MS-2.</title>
        <authorList>
            <person name="Yulfo-Soto G.E."/>
            <person name="Baruah I.K."/>
            <person name="Amoako-Attah I."/>
            <person name="Bukari Y."/>
            <person name="Meinhardt L.W."/>
            <person name="Bailey B.A."/>
            <person name="Cohen S.P."/>
        </authorList>
    </citation>
    <scope>NUCLEOTIDE SEQUENCE [LARGE SCALE GENOMIC DNA]</scope>
    <source>
        <strain evidence="1 2">MS-2</strain>
    </source>
</reference>
<keyword evidence="2" id="KW-1185">Reference proteome</keyword>
<gene>
    <name evidence="1" type="ORF">AAF712_016330</name>
</gene>
<organism evidence="1 2">
    <name type="scientific">Marasmius tenuissimus</name>
    <dbReference type="NCBI Taxonomy" id="585030"/>
    <lineage>
        <taxon>Eukaryota</taxon>
        <taxon>Fungi</taxon>
        <taxon>Dikarya</taxon>
        <taxon>Basidiomycota</taxon>
        <taxon>Agaricomycotina</taxon>
        <taxon>Agaricomycetes</taxon>
        <taxon>Agaricomycetidae</taxon>
        <taxon>Agaricales</taxon>
        <taxon>Marasmiineae</taxon>
        <taxon>Marasmiaceae</taxon>
        <taxon>Marasmius</taxon>
    </lineage>
</organism>